<evidence type="ECO:0000256" key="6">
    <source>
        <dbReference type="ARBA" id="ARBA00022679"/>
    </source>
</evidence>
<evidence type="ECO:0000256" key="21">
    <source>
        <dbReference type="ARBA" id="ARBA00049966"/>
    </source>
</evidence>
<accession>A0A2S6IM39</accession>
<comment type="caution">
    <text evidence="24">The sequence shown here is derived from an EMBL/GenBank/DDBJ whole genome shotgun (WGS) entry which is preliminary data.</text>
</comment>
<evidence type="ECO:0000256" key="15">
    <source>
        <dbReference type="ARBA" id="ARBA00033270"/>
    </source>
</evidence>
<keyword evidence="3" id="KW-1003">Cell membrane</keyword>
<dbReference type="RefSeq" id="WP_245886655.1">
    <property type="nucleotide sequence ID" value="NZ_PTJD01000006.1"/>
</dbReference>
<name>A0A2S6IM39_9ACTN</name>
<comment type="similarity">
    <text evidence="16">Belongs to the SEDS family. FtsW subfamily.</text>
</comment>
<keyword evidence="11 23" id="KW-0472">Membrane</keyword>
<evidence type="ECO:0000256" key="10">
    <source>
        <dbReference type="ARBA" id="ARBA00022989"/>
    </source>
</evidence>
<gene>
    <name evidence="24" type="ORF">CLV92_10657</name>
</gene>
<feature type="region of interest" description="Disordered" evidence="22">
    <location>
        <begin position="424"/>
        <end position="494"/>
    </location>
</feature>
<evidence type="ECO:0000256" key="18">
    <source>
        <dbReference type="ARBA" id="ARBA00041418"/>
    </source>
</evidence>
<dbReference type="Pfam" id="PF01098">
    <property type="entry name" value="FTSW_RODA_SPOVE"/>
    <property type="match status" value="1"/>
</dbReference>
<dbReference type="GO" id="GO:0051301">
    <property type="term" value="P:cell division"/>
    <property type="evidence" value="ECO:0007669"/>
    <property type="project" value="UniProtKB-KW"/>
</dbReference>
<evidence type="ECO:0000256" key="8">
    <source>
        <dbReference type="ARBA" id="ARBA00022960"/>
    </source>
</evidence>
<evidence type="ECO:0000256" key="19">
    <source>
        <dbReference type="ARBA" id="ARBA00044770"/>
    </source>
</evidence>
<evidence type="ECO:0000256" key="1">
    <source>
        <dbReference type="ARBA" id="ARBA00004651"/>
    </source>
</evidence>
<dbReference type="PANTHER" id="PTHR30474">
    <property type="entry name" value="CELL CYCLE PROTEIN"/>
    <property type="match status" value="1"/>
</dbReference>
<protein>
    <recommendedName>
        <fullName evidence="17">Probable peptidoglycan glycosyltransferase FtsW</fullName>
        <ecNumber evidence="19">2.4.99.28</ecNumber>
    </recommendedName>
    <alternativeName>
        <fullName evidence="18">Cell division protein FtsW</fullName>
    </alternativeName>
    <alternativeName>
        <fullName evidence="15">Cell wall polymerase</fullName>
    </alternativeName>
    <alternativeName>
        <fullName evidence="14">Peptidoglycan polymerase</fullName>
    </alternativeName>
</protein>
<feature type="transmembrane region" description="Helical" evidence="23">
    <location>
        <begin position="381"/>
        <end position="403"/>
    </location>
</feature>
<keyword evidence="5" id="KW-0328">Glycosyltransferase</keyword>
<dbReference type="EMBL" id="PTJD01000006">
    <property type="protein sequence ID" value="PPK95236.1"/>
    <property type="molecule type" value="Genomic_DNA"/>
</dbReference>
<dbReference type="GO" id="GO:0015648">
    <property type="term" value="F:lipid-linked peptidoglycan transporter activity"/>
    <property type="evidence" value="ECO:0007669"/>
    <property type="project" value="TreeGrafter"/>
</dbReference>
<feature type="transmembrane region" description="Helical" evidence="23">
    <location>
        <begin position="345"/>
        <end position="369"/>
    </location>
</feature>
<evidence type="ECO:0000256" key="2">
    <source>
        <dbReference type="ARBA" id="ARBA00004752"/>
    </source>
</evidence>
<dbReference type="NCBIfam" id="TIGR02614">
    <property type="entry name" value="ftsW"/>
    <property type="match status" value="1"/>
</dbReference>
<dbReference type="EC" id="2.4.99.28" evidence="19"/>
<dbReference type="PANTHER" id="PTHR30474:SF2">
    <property type="entry name" value="PEPTIDOGLYCAN GLYCOSYLTRANSFERASE FTSW-RELATED"/>
    <property type="match status" value="1"/>
</dbReference>
<feature type="compositionally biased region" description="Polar residues" evidence="22">
    <location>
        <begin position="442"/>
        <end position="458"/>
    </location>
</feature>
<evidence type="ECO:0000256" key="7">
    <source>
        <dbReference type="ARBA" id="ARBA00022692"/>
    </source>
</evidence>
<evidence type="ECO:0000256" key="5">
    <source>
        <dbReference type="ARBA" id="ARBA00022676"/>
    </source>
</evidence>
<evidence type="ECO:0000256" key="3">
    <source>
        <dbReference type="ARBA" id="ARBA00022475"/>
    </source>
</evidence>
<evidence type="ECO:0000313" key="24">
    <source>
        <dbReference type="EMBL" id="PPK95236.1"/>
    </source>
</evidence>
<evidence type="ECO:0000256" key="9">
    <source>
        <dbReference type="ARBA" id="ARBA00022984"/>
    </source>
</evidence>
<evidence type="ECO:0000256" key="11">
    <source>
        <dbReference type="ARBA" id="ARBA00023136"/>
    </source>
</evidence>
<keyword evidence="12" id="KW-0131">Cell cycle</keyword>
<evidence type="ECO:0000256" key="22">
    <source>
        <dbReference type="SAM" id="MobiDB-lite"/>
    </source>
</evidence>
<evidence type="ECO:0000313" key="25">
    <source>
        <dbReference type="Proteomes" id="UP000239485"/>
    </source>
</evidence>
<feature type="transmembrane region" description="Helical" evidence="23">
    <location>
        <begin position="225"/>
        <end position="244"/>
    </location>
</feature>
<dbReference type="Proteomes" id="UP000239485">
    <property type="component" value="Unassembled WGS sequence"/>
</dbReference>
<dbReference type="GO" id="GO:0008955">
    <property type="term" value="F:peptidoglycan glycosyltransferase activity"/>
    <property type="evidence" value="ECO:0007669"/>
    <property type="project" value="UniProtKB-EC"/>
</dbReference>
<proteinExistence type="inferred from homology"/>
<dbReference type="GO" id="GO:0008360">
    <property type="term" value="P:regulation of cell shape"/>
    <property type="evidence" value="ECO:0007669"/>
    <property type="project" value="UniProtKB-KW"/>
</dbReference>
<evidence type="ECO:0000256" key="13">
    <source>
        <dbReference type="ARBA" id="ARBA00023316"/>
    </source>
</evidence>
<dbReference type="GO" id="GO:0032153">
    <property type="term" value="C:cell division site"/>
    <property type="evidence" value="ECO:0007669"/>
    <property type="project" value="TreeGrafter"/>
</dbReference>
<comment type="function">
    <text evidence="21">Peptidoglycan polymerase that is essential for cell division.</text>
</comment>
<feature type="transmembrane region" description="Helical" evidence="23">
    <location>
        <begin position="315"/>
        <end position="338"/>
    </location>
</feature>
<evidence type="ECO:0000256" key="16">
    <source>
        <dbReference type="ARBA" id="ARBA00038053"/>
    </source>
</evidence>
<evidence type="ECO:0000256" key="12">
    <source>
        <dbReference type="ARBA" id="ARBA00023306"/>
    </source>
</evidence>
<organism evidence="24 25">
    <name type="scientific">Kineococcus xinjiangensis</name>
    <dbReference type="NCBI Taxonomy" id="512762"/>
    <lineage>
        <taxon>Bacteria</taxon>
        <taxon>Bacillati</taxon>
        <taxon>Actinomycetota</taxon>
        <taxon>Actinomycetes</taxon>
        <taxon>Kineosporiales</taxon>
        <taxon>Kineosporiaceae</taxon>
        <taxon>Kineococcus</taxon>
    </lineage>
</organism>
<sequence length="494" mass="51719">MTASGGAAVPPRRTAGEIAGSGRAAAGGALSWLRSYAGRMDSPLATHYVVLATTALLVVIGLVMVLSSSSVKSLADGKSVFAGFQNQALFAVVGVVALLVASRVGVQRWKRLALPLLVAGIGLQLLVFVPGIGVPVKGNLNWIRIGPFTGQPSEALKLALVLSCALVLVRKQHQLHEWRHLVLALLPTAATTVGLVLLGRDLGTAMVMMMIVAGMLWVAGVPLRFFALAGTAGAAIAVLLIAVSDNRRRRVAQWLDGTPVQGADLQGYAWQPVHGQYALASGGWWGVGLGASREKWQWLPEADNDYIFAIIGEELGLPGTLVVLLLFAVLGLACLRLARRSEDMFVKLATAGIMTWILGQAMVNIGVVLDLLPVIGVPLPLISRGGSALVMVLAAIGVLLAFARSEPGAAEALRTRPSVVRRSLAVLPRPREAGSGARRPASGSTRAPRPTQSPTRTAGGTPAKSAKAENPVRKSPKTAPQARRRSPAPGGKQR</sequence>
<evidence type="ECO:0000256" key="23">
    <source>
        <dbReference type="SAM" id="Phobius"/>
    </source>
</evidence>
<reference evidence="24 25" key="1">
    <citation type="submission" date="2018-02" db="EMBL/GenBank/DDBJ databases">
        <title>Genomic Encyclopedia of Archaeal and Bacterial Type Strains, Phase II (KMG-II): from individual species to whole genera.</title>
        <authorList>
            <person name="Goeker M."/>
        </authorList>
    </citation>
    <scope>NUCLEOTIDE SEQUENCE [LARGE SCALE GENOMIC DNA]</scope>
    <source>
        <strain evidence="24 25">DSM 22857</strain>
    </source>
</reference>
<evidence type="ECO:0000256" key="17">
    <source>
        <dbReference type="ARBA" id="ARBA00041185"/>
    </source>
</evidence>
<evidence type="ECO:0000256" key="14">
    <source>
        <dbReference type="ARBA" id="ARBA00032370"/>
    </source>
</evidence>
<comment type="subcellular location">
    <subcellularLocation>
        <location evidence="1">Cell membrane</location>
        <topology evidence="1">Multi-pass membrane protein</topology>
    </subcellularLocation>
</comment>
<dbReference type="InterPro" id="IPR013437">
    <property type="entry name" value="FtsW"/>
</dbReference>
<keyword evidence="9" id="KW-0573">Peptidoglycan synthesis</keyword>
<keyword evidence="7 23" id="KW-0812">Transmembrane</keyword>
<feature type="transmembrane region" description="Helical" evidence="23">
    <location>
        <begin position="113"/>
        <end position="132"/>
    </location>
</feature>
<keyword evidence="10 23" id="KW-1133">Transmembrane helix</keyword>
<dbReference type="InterPro" id="IPR001182">
    <property type="entry name" value="FtsW/RodA"/>
</dbReference>
<dbReference type="AlphaFoldDB" id="A0A2S6IM39"/>
<comment type="catalytic activity">
    <reaction evidence="20">
        <text>[GlcNAc-(1-&gt;4)-Mur2Ac(oyl-L-Ala-gamma-D-Glu-L-Lys-D-Ala-D-Ala)](n)-di-trans,octa-cis-undecaprenyl diphosphate + beta-D-GlcNAc-(1-&gt;4)-Mur2Ac(oyl-L-Ala-gamma-D-Glu-L-Lys-D-Ala-D-Ala)-di-trans,octa-cis-undecaprenyl diphosphate = [GlcNAc-(1-&gt;4)-Mur2Ac(oyl-L-Ala-gamma-D-Glu-L-Lys-D-Ala-D-Ala)](n+1)-di-trans,octa-cis-undecaprenyl diphosphate + di-trans,octa-cis-undecaprenyl diphosphate + H(+)</text>
        <dbReference type="Rhea" id="RHEA:23708"/>
        <dbReference type="Rhea" id="RHEA-COMP:9602"/>
        <dbReference type="Rhea" id="RHEA-COMP:9603"/>
        <dbReference type="ChEBI" id="CHEBI:15378"/>
        <dbReference type="ChEBI" id="CHEBI:58405"/>
        <dbReference type="ChEBI" id="CHEBI:60033"/>
        <dbReference type="ChEBI" id="CHEBI:78435"/>
        <dbReference type="EC" id="2.4.99.28"/>
    </reaction>
</comment>
<feature type="transmembrane region" description="Helical" evidence="23">
    <location>
        <begin position="48"/>
        <end position="68"/>
    </location>
</feature>
<feature type="transmembrane region" description="Helical" evidence="23">
    <location>
        <begin position="181"/>
        <end position="198"/>
    </location>
</feature>
<evidence type="ECO:0000256" key="4">
    <source>
        <dbReference type="ARBA" id="ARBA00022618"/>
    </source>
</evidence>
<keyword evidence="6" id="KW-0808">Transferase</keyword>
<keyword evidence="4 24" id="KW-0132">Cell division</keyword>
<dbReference type="GO" id="GO:0071555">
    <property type="term" value="P:cell wall organization"/>
    <property type="evidence" value="ECO:0007669"/>
    <property type="project" value="UniProtKB-KW"/>
</dbReference>
<dbReference type="GO" id="GO:0009252">
    <property type="term" value="P:peptidoglycan biosynthetic process"/>
    <property type="evidence" value="ECO:0007669"/>
    <property type="project" value="UniProtKB-KW"/>
</dbReference>
<evidence type="ECO:0000256" key="20">
    <source>
        <dbReference type="ARBA" id="ARBA00049902"/>
    </source>
</evidence>
<comment type="pathway">
    <text evidence="2">Cell wall biogenesis; peptidoglycan biosynthesis.</text>
</comment>
<keyword evidence="25" id="KW-1185">Reference proteome</keyword>
<keyword evidence="8" id="KW-0133">Cell shape</keyword>
<feature type="transmembrane region" description="Helical" evidence="23">
    <location>
        <begin position="88"/>
        <end position="106"/>
    </location>
</feature>
<keyword evidence="13" id="KW-0961">Cell wall biogenesis/degradation</keyword>
<dbReference type="GO" id="GO:0005886">
    <property type="term" value="C:plasma membrane"/>
    <property type="evidence" value="ECO:0007669"/>
    <property type="project" value="UniProtKB-SubCell"/>
</dbReference>